<evidence type="ECO:0000256" key="1">
    <source>
        <dbReference type="ARBA" id="ARBA00009913"/>
    </source>
</evidence>
<organism evidence="3 4">
    <name type="scientific">Halanaerobium polyolivorans</name>
    <dbReference type="NCBI Taxonomy" id="2886943"/>
    <lineage>
        <taxon>Bacteria</taxon>
        <taxon>Bacillati</taxon>
        <taxon>Bacillota</taxon>
        <taxon>Clostridia</taxon>
        <taxon>Halanaerobiales</taxon>
        <taxon>Halanaerobiaceae</taxon>
        <taxon>Halanaerobium</taxon>
    </lineage>
</organism>
<evidence type="ECO:0000313" key="3">
    <source>
        <dbReference type="EMBL" id="MCC3143916.1"/>
    </source>
</evidence>
<sequence>MFKIKKAVIYTRVSTKKDSQKSSLIRQKDELLSYAAKNKLNVVKIVEEKESGFSESRPGILEILDLIKRNKAELLLIQDSSRLGRGNAKMALIHQITKMEAEIHTLADKGAIALNDLEKMILEILSVVENYQQELRNKNISRAMKNKINTSSFNPADNLKNIDQGGRDRKEVPLKEIIRLRNLDLTFKDIAATLKGLGYDVSKSTVHRRYQEYKNKKEVEEQIKQP</sequence>
<name>A0AAW4WSD0_9FIRM</name>
<comment type="caution">
    <text evidence="3">The sequence shown here is derived from an EMBL/GenBank/DDBJ whole genome shotgun (WGS) entry which is preliminary data.</text>
</comment>
<accession>A0AAW4WSD0</accession>
<comment type="similarity">
    <text evidence="1">Belongs to the site-specific recombinase resolvase family.</text>
</comment>
<evidence type="ECO:0000313" key="4">
    <source>
        <dbReference type="Proteomes" id="UP001199296"/>
    </source>
</evidence>
<dbReference type="CDD" id="cd00338">
    <property type="entry name" value="Ser_Recombinase"/>
    <property type="match status" value="1"/>
</dbReference>
<dbReference type="GO" id="GO:0000150">
    <property type="term" value="F:DNA strand exchange activity"/>
    <property type="evidence" value="ECO:0007669"/>
    <property type="project" value="InterPro"/>
</dbReference>
<dbReference type="SMART" id="SM00857">
    <property type="entry name" value="Resolvase"/>
    <property type="match status" value="1"/>
</dbReference>
<reference evidence="3 4" key="1">
    <citation type="submission" date="2021-10" db="EMBL/GenBank/DDBJ databases">
        <authorList>
            <person name="Grouzdev D.S."/>
            <person name="Pantiukh K.S."/>
            <person name="Krutkina M.S."/>
        </authorList>
    </citation>
    <scope>NUCLEOTIDE SEQUENCE [LARGE SCALE GENOMIC DNA]</scope>
    <source>
        <strain evidence="3 4">Z-7514</strain>
    </source>
</reference>
<dbReference type="Proteomes" id="UP001199296">
    <property type="component" value="Unassembled WGS sequence"/>
</dbReference>
<keyword evidence="4" id="KW-1185">Reference proteome</keyword>
<dbReference type="PROSITE" id="PS51736">
    <property type="entry name" value="RECOMBINASES_3"/>
    <property type="match status" value="1"/>
</dbReference>
<evidence type="ECO:0000259" key="2">
    <source>
        <dbReference type="PROSITE" id="PS51736"/>
    </source>
</evidence>
<dbReference type="SUPFAM" id="SSF53041">
    <property type="entry name" value="Resolvase-like"/>
    <property type="match status" value="1"/>
</dbReference>
<feature type="domain" description="Resolvase/invertase-type recombinase catalytic" evidence="2">
    <location>
        <begin position="6"/>
        <end position="151"/>
    </location>
</feature>
<protein>
    <submittedName>
        <fullName evidence="3">Recombinase family protein</fullName>
    </submittedName>
</protein>
<proteinExistence type="inferred from homology"/>
<dbReference type="PANTHER" id="PTHR30461:SF26">
    <property type="entry name" value="RESOLVASE HOMOLOG YNEB"/>
    <property type="match status" value="1"/>
</dbReference>
<dbReference type="PANTHER" id="PTHR30461">
    <property type="entry name" value="DNA-INVERTASE FROM LAMBDOID PROPHAGE"/>
    <property type="match status" value="1"/>
</dbReference>
<dbReference type="AlphaFoldDB" id="A0AAW4WSD0"/>
<dbReference type="InterPro" id="IPR036162">
    <property type="entry name" value="Resolvase-like_N_sf"/>
</dbReference>
<dbReference type="GO" id="GO:0003677">
    <property type="term" value="F:DNA binding"/>
    <property type="evidence" value="ECO:0007669"/>
    <property type="project" value="InterPro"/>
</dbReference>
<dbReference type="EMBL" id="JAJFAT010000001">
    <property type="protein sequence ID" value="MCC3143916.1"/>
    <property type="molecule type" value="Genomic_DNA"/>
</dbReference>
<dbReference type="InterPro" id="IPR050639">
    <property type="entry name" value="SSR_resolvase"/>
</dbReference>
<dbReference type="Gene3D" id="3.40.50.1390">
    <property type="entry name" value="Resolvase, N-terminal catalytic domain"/>
    <property type="match status" value="1"/>
</dbReference>
<gene>
    <name evidence="3" type="ORF">LJ207_01090</name>
</gene>
<dbReference type="InterPro" id="IPR006119">
    <property type="entry name" value="Resolv_N"/>
</dbReference>
<dbReference type="Pfam" id="PF00239">
    <property type="entry name" value="Resolvase"/>
    <property type="match status" value="1"/>
</dbReference>